<evidence type="ECO:0000313" key="3">
    <source>
        <dbReference type="Proteomes" id="UP001321542"/>
    </source>
</evidence>
<feature type="region of interest" description="Disordered" evidence="1">
    <location>
        <begin position="34"/>
        <end position="61"/>
    </location>
</feature>
<gene>
    <name evidence="2" type="ORF">SGFS_045950</name>
</gene>
<reference evidence="2 3" key="2">
    <citation type="journal article" date="2023" name="ChemBioChem">
        <title>Acyltransferase Domain Exchange between Two Independent Type I Polyketide Synthases in the Same Producer Strain of Macrolide Antibiotics.</title>
        <authorList>
            <person name="Kudo F."/>
            <person name="Kishikawa K."/>
            <person name="Tsuboi K."/>
            <person name="Kido T."/>
            <person name="Usui T."/>
            <person name="Hashimoto J."/>
            <person name="Shin-Ya K."/>
            <person name="Miyanaga A."/>
            <person name="Eguchi T."/>
        </authorList>
    </citation>
    <scope>NUCLEOTIDE SEQUENCE [LARGE SCALE GENOMIC DNA]</scope>
    <source>
        <strain evidence="2 3">A-8890</strain>
    </source>
</reference>
<feature type="compositionally biased region" description="Gly residues" evidence="1">
    <location>
        <begin position="34"/>
        <end position="55"/>
    </location>
</feature>
<dbReference type="EMBL" id="AP018448">
    <property type="protein sequence ID" value="BBC33301.1"/>
    <property type="molecule type" value="Genomic_DNA"/>
</dbReference>
<protein>
    <submittedName>
        <fullName evidence="2">Uncharacterized protein</fullName>
    </submittedName>
</protein>
<evidence type="ECO:0000313" key="2">
    <source>
        <dbReference type="EMBL" id="BBC33301.1"/>
    </source>
</evidence>
<name>A0ABN5VMR2_9ACTN</name>
<reference evidence="2 3" key="1">
    <citation type="journal article" date="2010" name="ChemBioChem">
        <title>Cloning and characterization of the biosynthetic gene cluster of 16-membered macrolide antibiotic FD-891: involvement of a dual functional cytochrome P450 monooxygenase catalyzing epoxidation and hydroxylation.</title>
        <authorList>
            <person name="Kudo F."/>
            <person name="Motegi A."/>
            <person name="Mizoue K."/>
            <person name="Eguchi T."/>
        </authorList>
    </citation>
    <scope>NUCLEOTIDE SEQUENCE [LARGE SCALE GENOMIC DNA]</scope>
    <source>
        <strain evidence="2 3">A-8890</strain>
    </source>
</reference>
<sequence length="110" mass="10402">MWRSTARNSGPEATGGAGGAGCCPYGFTPGIPGGAGGGPGGAYGGGGGPKPGWGAGAPPPGGVHGGGGGCWSIVARPPEVVCGSSVSVRSAPYPSPVCQLDPALKDRAWK</sequence>
<keyword evidence="3" id="KW-1185">Reference proteome</keyword>
<organism evidence="2 3">
    <name type="scientific">Streptomyces graminofaciens</name>
    <dbReference type="NCBI Taxonomy" id="68212"/>
    <lineage>
        <taxon>Bacteria</taxon>
        <taxon>Bacillati</taxon>
        <taxon>Actinomycetota</taxon>
        <taxon>Actinomycetes</taxon>
        <taxon>Kitasatosporales</taxon>
        <taxon>Streptomycetaceae</taxon>
        <taxon>Streptomyces</taxon>
    </lineage>
</organism>
<dbReference type="Proteomes" id="UP001321542">
    <property type="component" value="Chromosome"/>
</dbReference>
<evidence type="ECO:0000256" key="1">
    <source>
        <dbReference type="SAM" id="MobiDB-lite"/>
    </source>
</evidence>
<proteinExistence type="predicted"/>
<accession>A0ABN5VMR2</accession>